<gene>
    <name evidence="1" type="ORF">TTHERM_01228900</name>
</gene>
<dbReference type="AlphaFoldDB" id="Q22AG9"/>
<dbReference type="SUPFAM" id="SSF52047">
    <property type="entry name" value="RNI-like"/>
    <property type="match status" value="1"/>
</dbReference>
<proteinExistence type="predicted"/>
<dbReference type="GeneID" id="7827824"/>
<dbReference type="Gene3D" id="3.80.10.10">
    <property type="entry name" value="Ribonuclease Inhibitor"/>
    <property type="match status" value="1"/>
</dbReference>
<dbReference type="InParanoid" id="Q22AG9"/>
<sequence length="583" mass="67956">MILTITNKIKDFQSLLINVNEKVSKLEINFKKATFVQENGINQFMSNLSKFADLNHLTINLIQQSLNENTIQSLSQVIQSLNKLESFSFESSKQDLSALELNYLLSSLGNHSRIQNLSIKATYCSNQERSLTVFKHIKHSKSLKNFKFSFQDKSKVYDGVFKYEENLKIMILNITNILLDESEIQSLSLFIQNKKELESFKLYSYDSNQSSEQIKYLFSAFEGFSKIQDLEFEIPQNNSVIKESLSLFKHLSCNNSLKTIKFSQEGNSFYYINKFNEIYFCLDRISLNDFDASSLSLFFKGQDTQKIKIALISCTIQASQYNSFFNFFQDNQYVQQLILSFDRQKVSSEQFYAIIQCLKQSKSLKQLKIEIMGCKLEKQVNEALSYQLSQLENIVSLKHLILYDEIDTSSFIDQIIKSKSLQELEIYISHLEQNGDYHLKTQKLLSMPNLKKLKLNFNLENNNGNEQEFFKDLDIIKQTNLQQLTIQLYCGISNENVRESYANIGKYLNKQQLIYCLNILVNDNYGFELSVILMSQFINSNITSITFNFTNEDRRYYIESSLLNKLQLQTIRKMKKVVSLKFS</sequence>
<accession>Q22AG9</accession>
<reference evidence="2" key="1">
    <citation type="journal article" date="2006" name="PLoS Biol.">
        <title>Macronuclear genome sequence of the ciliate Tetrahymena thermophila, a model eukaryote.</title>
        <authorList>
            <person name="Eisen J.A."/>
            <person name="Coyne R.S."/>
            <person name="Wu M."/>
            <person name="Wu D."/>
            <person name="Thiagarajan M."/>
            <person name="Wortman J.R."/>
            <person name="Badger J.H."/>
            <person name="Ren Q."/>
            <person name="Amedeo P."/>
            <person name="Jones K.M."/>
            <person name="Tallon L.J."/>
            <person name="Delcher A.L."/>
            <person name="Salzberg S.L."/>
            <person name="Silva J.C."/>
            <person name="Haas B.J."/>
            <person name="Majoros W.H."/>
            <person name="Farzad M."/>
            <person name="Carlton J.M."/>
            <person name="Smith R.K. Jr."/>
            <person name="Garg J."/>
            <person name="Pearlman R.E."/>
            <person name="Karrer K.M."/>
            <person name="Sun L."/>
            <person name="Manning G."/>
            <person name="Elde N.C."/>
            <person name="Turkewitz A.P."/>
            <person name="Asai D.J."/>
            <person name="Wilkes D.E."/>
            <person name="Wang Y."/>
            <person name="Cai H."/>
            <person name="Collins K."/>
            <person name="Stewart B.A."/>
            <person name="Lee S.R."/>
            <person name="Wilamowska K."/>
            <person name="Weinberg Z."/>
            <person name="Ruzzo W.L."/>
            <person name="Wloga D."/>
            <person name="Gaertig J."/>
            <person name="Frankel J."/>
            <person name="Tsao C.-C."/>
            <person name="Gorovsky M.A."/>
            <person name="Keeling P.J."/>
            <person name="Waller R.F."/>
            <person name="Patron N.J."/>
            <person name="Cherry J.M."/>
            <person name="Stover N.A."/>
            <person name="Krieger C.J."/>
            <person name="del Toro C."/>
            <person name="Ryder H.F."/>
            <person name="Williamson S.C."/>
            <person name="Barbeau R.A."/>
            <person name="Hamilton E.P."/>
            <person name="Orias E."/>
        </authorList>
    </citation>
    <scope>NUCLEOTIDE SEQUENCE [LARGE SCALE GENOMIC DNA]</scope>
    <source>
        <strain evidence="2">SB210</strain>
    </source>
</reference>
<evidence type="ECO:0000313" key="1">
    <source>
        <dbReference type="EMBL" id="EAR82273.1"/>
    </source>
</evidence>
<dbReference type="EMBL" id="GG662573">
    <property type="protein sequence ID" value="EAR82273.1"/>
    <property type="molecule type" value="Genomic_DNA"/>
</dbReference>
<dbReference type="KEGG" id="tet:TTHERM_01228900"/>
<keyword evidence="2" id="KW-1185">Reference proteome</keyword>
<name>Q22AG9_TETTS</name>
<dbReference type="Proteomes" id="UP000009168">
    <property type="component" value="Unassembled WGS sequence"/>
</dbReference>
<evidence type="ECO:0008006" key="3">
    <source>
        <dbReference type="Google" id="ProtNLM"/>
    </source>
</evidence>
<dbReference type="InterPro" id="IPR032675">
    <property type="entry name" value="LRR_dom_sf"/>
</dbReference>
<evidence type="ECO:0000313" key="2">
    <source>
        <dbReference type="Proteomes" id="UP000009168"/>
    </source>
</evidence>
<dbReference type="RefSeq" id="XP_001029936.1">
    <property type="nucleotide sequence ID" value="XM_001029936.1"/>
</dbReference>
<dbReference type="HOGENOM" id="CLU_468150_0_0_1"/>
<dbReference type="OrthoDB" id="272549at2759"/>
<organism evidence="1 2">
    <name type="scientific">Tetrahymena thermophila (strain SB210)</name>
    <dbReference type="NCBI Taxonomy" id="312017"/>
    <lineage>
        <taxon>Eukaryota</taxon>
        <taxon>Sar</taxon>
        <taxon>Alveolata</taxon>
        <taxon>Ciliophora</taxon>
        <taxon>Intramacronucleata</taxon>
        <taxon>Oligohymenophorea</taxon>
        <taxon>Hymenostomatida</taxon>
        <taxon>Tetrahymenina</taxon>
        <taxon>Tetrahymenidae</taxon>
        <taxon>Tetrahymena</taxon>
    </lineage>
</organism>
<protein>
    <recommendedName>
        <fullName evidence="3">Kinase domain protein</fullName>
    </recommendedName>
</protein>